<dbReference type="InterPro" id="IPR000700">
    <property type="entry name" value="PAS-assoc_C"/>
</dbReference>
<organism evidence="15 16">
    <name type="scientific">Niveispirillum lacus</name>
    <dbReference type="NCBI Taxonomy" id="1981099"/>
    <lineage>
        <taxon>Bacteria</taxon>
        <taxon>Pseudomonadati</taxon>
        <taxon>Pseudomonadota</taxon>
        <taxon>Alphaproteobacteria</taxon>
        <taxon>Rhodospirillales</taxon>
        <taxon>Azospirillaceae</taxon>
        <taxon>Niveispirillum</taxon>
    </lineage>
</organism>
<evidence type="ECO:0000256" key="5">
    <source>
        <dbReference type="ARBA" id="ARBA00022643"/>
    </source>
</evidence>
<evidence type="ECO:0000259" key="14">
    <source>
        <dbReference type="PROSITE" id="PS50113"/>
    </source>
</evidence>
<feature type="transmembrane region" description="Helical" evidence="12">
    <location>
        <begin position="24"/>
        <end position="46"/>
    </location>
</feature>
<evidence type="ECO:0000256" key="6">
    <source>
        <dbReference type="ARBA" id="ARBA00022679"/>
    </source>
</evidence>
<keyword evidence="3" id="KW-0597">Phosphoprotein</keyword>
<dbReference type="GO" id="GO:0004673">
    <property type="term" value="F:protein histidine kinase activity"/>
    <property type="evidence" value="ECO:0007669"/>
    <property type="project" value="UniProtKB-EC"/>
</dbReference>
<comment type="caution">
    <text evidence="15">The sequence shown here is derived from an EMBL/GenBank/DDBJ whole genome shotgun (WGS) entry which is preliminary data.</text>
</comment>
<dbReference type="SMART" id="SM00911">
    <property type="entry name" value="HWE_HK"/>
    <property type="match status" value="1"/>
</dbReference>
<dbReference type="PANTHER" id="PTHR41523:SF8">
    <property type="entry name" value="ETHYLENE RESPONSE SENSOR PROTEIN"/>
    <property type="match status" value="1"/>
</dbReference>
<gene>
    <name evidence="15" type="ORF">CHU95_16055</name>
</gene>
<proteinExistence type="predicted"/>
<keyword evidence="8" id="KW-0547">Nucleotide-binding</keyword>
<name>A0A255YSW6_9PROT</name>
<feature type="domain" description="PAC" evidence="14">
    <location>
        <begin position="439"/>
        <end position="492"/>
    </location>
</feature>
<sequence>MQDVFDQQVATSTVNAPAANPSRAVVWLALTALLVALALFAAELLLGRARVMDRASADTRAQADQLSEHAARLMGAHALVLRNTEWLVRSQGWDGVAATPRLFEWLRDLAGEAPEVQSYWLVDAAGQVRISTMRWPVPELNVADRDYFVPHEDGVIGPHISARLSGRLNPEVFFALSRRVEGHDGSFLGVVQVSLRPAYFESFYASITNHPDAEVMLVRDDGEVLVRHPSTMEPGTVLGNVADLMARRNPTTGMLTTTSPFDGQERLYAVADVDRVPVRIVYGVSTAGLQSEWGWAALGHFSFAIVATLLLLPLAIVALRQIRQAELAQGQLRSSNVALEARVRERTGHLDIALDDLRRSEERLSRLVNTAPVAIMEIGPDGRFTDVNAAAERILGLSRSAIIGVRHDAALWQATSLDGRPLSSVDYPTARALAGEEVRDGEYALRDPKTGARQILSVNAVPIRDDTGRIIGCTATAMDVTGRYEAEDRQRLLMREVDHRAKNALAVAQAVVRLSRADTIEAFTSAVEGRISSLARSHSLLAQAAWSGADLERLIDDEVLAFTADRAQLTLRGPRVRLGADIVQSLGLVFHELATNAAKHGALSQPEGKVTVDWSIRRGTLELTWTETGGPTLSGTPTRQGFGSTLLGQVLRHQLGGKIDMQWMASGLRCTVTLPLGPQG</sequence>
<keyword evidence="10" id="KW-0067">ATP-binding</keyword>
<keyword evidence="16" id="KW-1185">Reference proteome</keyword>
<dbReference type="RefSeq" id="WP_094457359.1">
    <property type="nucleotide sequence ID" value="NZ_NOXU01000031.1"/>
</dbReference>
<dbReference type="InterPro" id="IPR013656">
    <property type="entry name" value="PAS_4"/>
</dbReference>
<evidence type="ECO:0000259" key="13">
    <source>
        <dbReference type="PROSITE" id="PS50112"/>
    </source>
</evidence>
<dbReference type="CDD" id="cd12914">
    <property type="entry name" value="PDC1_DGC_like"/>
    <property type="match status" value="1"/>
</dbReference>
<evidence type="ECO:0000256" key="8">
    <source>
        <dbReference type="ARBA" id="ARBA00022741"/>
    </source>
</evidence>
<dbReference type="SMART" id="SM00091">
    <property type="entry name" value="PAS"/>
    <property type="match status" value="2"/>
</dbReference>
<dbReference type="GO" id="GO:0005524">
    <property type="term" value="F:ATP binding"/>
    <property type="evidence" value="ECO:0007669"/>
    <property type="project" value="UniProtKB-KW"/>
</dbReference>
<dbReference type="AlphaFoldDB" id="A0A255YSW6"/>
<dbReference type="InterPro" id="IPR011102">
    <property type="entry name" value="Sig_transdc_His_kinase_HWE"/>
</dbReference>
<keyword evidence="5" id="KW-0288">FMN</keyword>
<dbReference type="CDD" id="cd00130">
    <property type="entry name" value="PAS"/>
    <property type="match status" value="1"/>
</dbReference>
<keyword evidence="12" id="KW-0812">Transmembrane</keyword>
<dbReference type="InterPro" id="IPR054327">
    <property type="entry name" value="His-kinase-like_sensor"/>
</dbReference>
<dbReference type="PROSITE" id="PS50112">
    <property type="entry name" value="PAS"/>
    <property type="match status" value="1"/>
</dbReference>
<accession>A0A255YSW6</accession>
<keyword evidence="4" id="KW-0285">Flavoprotein</keyword>
<evidence type="ECO:0000256" key="2">
    <source>
        <dbReference type="ARBA" id="ARBA00012438"/>
    </source>
</evidence>
<evidence type="ECO:0000256" key="7">
    <source>
        <dbReference type="ARBA" id="ARBA00022737"/>
    </source>
</evidence>
<evidence type="ECO:0000256" key="4">
    <source>
        <dbReference type="ARBA" id="ARBA00022630"/>
    </source>
</evidence>
<evidence type="ECO:0000256" key="10">
    <source>
        <dbReference type="ARBA" id="ARBA00022840"/>
    </source>
</evidence>
<dbReference type="Gene3D" id="3.30.565.10">
    <property type="entry name" value="Histidine kinase-like ATPase, C-terminal domain"/>
    <property type="match status" value="1"/>
</dbReference>
<dbReference type="SUPFAM" id="SSF55785">
    <property type="entry name" value="PYP-like sensor domain (PAS domain)"/>
    <property type="match status" value="1"/>
</dbReference>
<dbReference type="PROSITE" id="PS50113">
    <property type="entry name" value="PAC"/>
    <property type="match status" value="1"/>
</dbReference>
<dbReference type="InterPro" id="IPR035965">
    <property type="entry name" value="PAS-like_dom_sf"/>
</dbReference>
<dbReference type="OrthoDB" id="9767435at2"/>
<keyword evidence="12" id="KW-1133">Transmembrane helix</keyword>
<reference evidence="15 16" key="1">
    <citation type="submission" date="2017-07" db="EMBL/GenBank/DDBJ databases">
        <title>Niveispirillum cyanobacteriorum sp. nov., isolated from cyanobacterial aggregates in a eutrophic lake.</title>
        <authorList>
            <person name="Cai H."/>
        </authorList>
    </citation>
    <scope>NUCLEOTIDE SEQUENCE [LARGE SCALE GENOMIC DNA]</scope>
    <source>
        <strain evidence="16">TH1-14</strain>
    </source>
</reference>
<dbReference type="Pfam" id="PF07536">
    <property type="entry name" value="HWE_HK"/>
    <property type="match status" value="1"/>
</dbReference>
<comment type="catalytic activity">
    <reaction evidence="1">
        <text>ATP + protein L-histidine = ADP + protein N-phospho-L-histidine.</text>
        <dbReference type="EC" id="2.7.13.3"/>
    </reaction>
</comment>
<dbReference type="Pfam" id="PF22588">
    <property type="entry name" value="dCache_1_like"/>
    <property type="match status" value="1"/>
</dbReference>
<keyword evidence="9" id="KW-0418">Kinase</keyword>
<dbReference type="NCBIfam" id="TIGR00229">
    <property type="entry name" value="sensory_box"/>
    <property type="match status" value="1"/>
</dbReference>
<evidence type="ECO:0000256" key="9">
    <source>
        <dbReference type="ARBA" id="ARBA00022777"/>
    </source>
</evidence>
<dbReference type="Proteomes" id="UP000216998">
    <property type="component" value="Unassembled WGS sequence"/>
</dbReference>
<evidence type="ECO:0000313" key="16">
    <source>
        <dbReference type="Proteomes" id="UP000216998"/>
    </source>
</evidence>
<dbReference type="EMBL" id="NOXU01000031">
    <property type="protein sequence ID" value="OYQ32317.1"/>
    <property type="molecule type" value="Genomic_DNA"/>
</dbReference>
<feature type="domain" description="PAS" evidence="13">
    <location>
        <begin position="360"/>
        <end position="404"/>
    </location>
</feature>
<evidence type="ECO:0000313" key="15">
    <source>
        <dbReference type="EMBL" id="OYQ32317.1"/>
    </source>
</evidence>
<dbReference type="Gene3D" id="3.30.450.20">
    <property type="entry name" value="PAS domain"/>
    <property type="match status" value="3"/>
</dbReference>
<evidence type="ECO:0000256" key="12">
    <source>
        <dbReference type="SAM" id="Phobius"/>
    </source>
</evidence>
<feature type="transmembrane region" description="Helical" evidence="12">
    <location>
        <begin position="295"/>
        <end position="319"/>
    </location>
</feature>
<evidence type="ECO:0000256" key="1">
    <source>
        <dbReference type="ARBA" id="ARBA00000085"/>
    </source>
</evidence>
<dbReference type="InterPro" id="IPR036890">
    <property type="entry name" value="HATPase_C_sf"/>
</dbReference>
<keyword evidence="12" id="KW-0472">Membrane</keyword>
<keyword evidence="6" id="KW-0808">Transferase</keyword>
<dbReference type="SUPFAM" id="SSF55874">
    <property type="entry name" value="ATPase domain of HSP90 chaperone/DNA topoisomerase II/histidine kinase"/>
    <property type="match status" value="1"/>
</dbReference>
<keyword evidence="11" id="KW-0843">Virulence</keyword>
<dbReference type="PANTHER" id="PTHR41523">
    <property type="entry name" value="TWO-COMPONENT SYSTEM SENSOR PROTEIN"/>
    <property type="match status" value="1"/>
</dbReference>
<dbReference type="CDD" id="cd12915">
    <property type="entry name" value="PDC2_DGC_like"/>
    <property type="match status" value="1"/>
</dbReference>
<protein>
    <recommendedName>
        <fullName evidence="2">histidine kinase</fullName>
        <ecNumber evidence="2">2.7.13.3</ecNumber>
    </recommendedName>
</protein>
<evidence type="ECO:0000256" key="11">
    <source>
        <dbReference type="ARBA" id="ARBA00023026"/>
    </source>
</evidence>
<dbReference type="EC" id="2.7.13.3" evidence="2"/>
<dbReference type="Pfam" id="PF08448">
    <property type="entry name" value="PAS_4"/>
    <property type="match status" value="1"/>
</dbReference>
<dbReference type="InterPro" id="IPR000014">
    <property type="entry name" value="PAS"/>
</dbReference>
<keyword evidence="7" id="KW-0677">Repeat</keyword>
<evidence type="ECO:0000256" key="3">
    <source>
        <dbReference type="ARBA" id="ARBA00022553"/>
    </source>
</evidence>